<dbReference type="EMBL" id="LSRX01001502">
    <property type="protein sequence ID" value="OLP79301.1"/>
    <property type="molecule type" value="Genomic_DNA"/>
</dbReference>
<accession>A0A1Q9C8S0</accession>
<name>A0A1Q9C8S0_SYMMI</name>
<evidence type="ECO:0000256" key="1">
    <source>
        <dbReference type="SAM" id="MobiDB-lite"/>
    </source>
</evidence>
<sequence length="534" mass="60144">MKAKWIQKKGVEECHEGAPTEGESQIRWKGSAVRRARARAVAKLAESLHASDLTAGCAYRVDACEIERQDGETMVAFSMCTWFADDACVVTNDNILVTHAGKVYEGTMAQLMDLLESYHGTKQTFCFDIASEDPDLDDVEIGFLDLLAGSSSASSIKKRPASIRQHQDPQNDGEAQAGNLLPPTVCPCCPWRQFERCRCLVEHLQHQHTEAKRFCRAGTKQLRVVVALYDHDRLHDRTPQPTFLARASELLRKTVKGNMPRNRSFIDKSLRCVFHSDGPEFVNIRSITEATGLRGVDNLFYDRGFADAFLNAAAAHHASLHKIQAYFLEKCRRDDGKLVSVIPRGNNGFWMNVLEDLEAYTARLMGRCAAIIPEDEAANRTMTRRGRTGATLALRGIGSEKSRILARRTAWAGCQIHERLSLILEPDMSENAARTLLETLDPDTPWLTEVDFLQALVAHFSFFREEFRKVTFTGVSLHRLIVNIASPAKFQWLLNDTRYRHSVHRQELVLLPSGTTSNESLHHEVNVWLRETAT</sequence>
<protein>
    <submittedName>
        <fullName evidence="2">Uncharacterized protein</fullName>
    </submittedName>
</protein>
<dbReference type="AlphaFoldDB" id="A0A1Q9C8S0"/>
<comment type="caution">
    <text evidence="2">The sequence shown here is derived from an EMBL/GenBank/DDBJ whole genome shotgun (WGS) entry which is preliminary data.</text>
</comment>
<reference evidence="2 3" key="1">
    <citation type="submission" date="2016-02" db="EMBL/GenBank/DDBJ databases">
        <title>Genome analysis of coral dinoflagellate symbionts highlights evolutionary adaptations to a symbiotic lifestyle.</title>
        <authorList>
            <person name="Aranda M."/>
            <person name="Li Y."/>
            <person name="Liew Y.J."/>
            <person name="Baumgarten S."/>
            <person name="Simakov O."/>
            <person name="Wilson M."/>
            <person name="Piel J."/>
            <person name="Ashoor H."/>
            <person name="Bougouffa S."/>
            <person name="Bajic V.B."/>
            <person name="Ryu T."/>
            <person name="Ravasi T."/>
            <person name="Bayer T."/>
            <person name="Micklem G."/>
            <person name="Kim H."/>
            <person name="Bhak J."/>
            <person name="Lajeunesse T.C."/>
            <person name="Voolstra C.R."/>
        </authorList>
    </citation>
    <scope>NUCLEOTIDE SEQUENCE [LARGE SCALE GENOMIC DNA]</scope>
    <source>
        <strain evidence="2 3">CCMP2467</strain>
    </source>
</reference>
<evidence type="ECO:0000313" key="3">
    <source>
        <dbReference type="Proteomes" id="UP000186817"/>
    </source>
</evidence>
<organism evidence="2 3">
    <name type="scientific">Symbiodinium microadriaticum</name>
    <name type="common">Dinoflagellate</name>
    <name type="synonym">Zooxanthella microadriatica</name>
    <dbReference type="NCBI Taxonomy" id="2951"/>
    <lineage>
        <taxon>Eukaryota</taxon>
        <taxon>Sar</taxon>
        <taxon>Alveolata</taxon>
        <taxon>Dinophyceae</taxon>
        <taxon>Suessiales</taxon>
        <taxon>Symbiodiniaceae</taxon>
        <taxon>Symbiodinium</taxon>
    </lineage>
</organism>
<evidence type="ECO:0000313" key="2">
    <source>
        <dbReference type="EMBL" id="OLP79301.1"/>
    </source>
</evidence>
<dbReference type="OrthoDB" id="10283417at2759"/>
<dbReference type="Proteomes" id="UP000186817">
    <property type="component" value="Unassembled WGS sequence"/>
</dbReference>
<feature type="region of interest" description="Disordered" evidence="1">
    <location>
        <begin position="157"/>
        <end position="177"/>
    </location>
</feature>
<keyword evidence="3" id="KW-1185">Reference proteome</keyword>
<proteinExistence type="predicted"/>
<gene>
    <name evidence="2" type="ORF">AK812_SmicGene40428</name>
</gene>